<evidence type="ECO:0000256" key="1">
    <source>
        <dbReference type="SAM" id="SignalP"/>
    </source>
</evidence>
<dbReference type="SUPFAM" id="SSF48726">
    <property type="entry name" value="Immunoglobulin"/>
    <property type="match status" value="1"/>
</dbReference>
<sequence>MDLQCFIIHILVMITISVSPTTERLDDFHPADIYINSSSGTVKVGESITIKCAIFQHNHSNEEINMYLCKNGVGVEMGPIGKIGDYVFTIKNVSELDSGNYSCVYSSKKSPASNVSASGQKIIHLQVTEPAGSVQSNYTKFLLFSLGSLLLIGSLVLGTCCTRRSCNKPKNRGERNDRKDQLISCEKVQDNTGQFKGSVPVHQAGKRTENNDEMYAYATIPDITVDPVPSTSDAELPVYSLAQNSAIYSTARKPERLSYMETKQTAAIYGKVQKKGKG</sequence>
<evidence type="ECO:0000313" key="3">
    <source>
        <dbReference type="EMBL" id="KAG9275849.1"/>
    </source>
</evidence>
<dbReference type="Pfam" id="PF13895">
    <property type="entry name" value="Ig_2"/>
    <property type="match status" value="1"/>
</dbReference>
<keyword evidence="1" id="KW-0732">Signal</keyword>
<reference evidence="3 4" key="1">
    <citation type="submission" date="2021-07" db="EMBL/GenBank/DDBJ databases">
        <authorList>
            <person name="Imarazene B."/>
            <person name="Zahm M."/>
            <person name="Klopp C."/>
            <person name="Cabau C."/>
            <person name="Beille S."/>
            <person name="Jouanno E."/>
            <person name="Castinel A."/>
            <person name="Lluch J."/>
            <person name="Gil L."/>
            <person name="Kuchtly C."/>
            <person name="Lopez Roques C."/>
            <person name="Donnadieu C."/>
            <person name="Parrinello H."/>
            <person name="Journot L."/>
            <person name="Du K."/>
            <person name="Schartl M."/>
            <person name="Retaux S."/>
            <person name="Guiguen Y."/>
        </authorList>
    </citation>
    <scope>NUCLEOTIDE SEQUENCE [LARGE SCALE GENOMIC DNA]</scope>
    <source>
        <strain evidence="3">Pach_M1</strain>
        <tissue evidence="3">Testis</tissue>
    </source>
</reference>
<dbReference type="PROSITE" id="PS50835">
    <property type="entry name" value="IG_LIKE"/>
    <property type="match status" value="1"/>
</dbReference>
<dbReference type="Gene3D" id="2.60.40.10">
    <property type="entry name" value="Immunoglobulins"/>
    <property type="match status" value="1"/>
</dbReference>
<evidence type="ECO:0000259" key="2">
    <source>
        <dbReference type="PROSITE" id="PS50835"/>
    </source>
</evidence>
<comment type="caution">
    <text evidence="3">The sequence shown here is derived from an EMBL/GenBank/DDBJ whole genome shotgun (WGS) entry which is preliminary data.</text>
</comment>
<feature type="chain" id="PRO_5035753752" description="Ig-like domain-containing protein" evidence="1">
    <location>
        <begin position="18"/>
        <end position="278"/>
    </location>
</feature>
<organism evidence="3 4">
    <name type="scientific">Astyanax mexicanus</name>
    <name type="common">Blind cave fish</name>
    <name type="synonym">Astyanax fasciatus mexicanus</name>
    <dbReference type="NCBI Taxonomy" id="7994"/>
    <lineage>
        <taxon>Eukaryota</taxon>
        <taxon>Metazoa</taxon>
        <taxon>Chordata</taxon>
        <taxon>Craniata</taxon>
        <taxon>Vertebrata</taxon>
        <taxon>Euteleostomi</taxon>
        <taxon>Actinopterygii</taxon>
        <taxon>Neopterygii</taxon>
        <taxon>Teleostei</taxon>
        <taxon>Ostariophysi</taxon>
        <taxon>Characiformes</taxon>
        <taxon>Characoidei</taxon>
        <taxon>Acestrorhamphidae</taxon>
        <taxon>Acestrorhamphinae</taxon>
        <taxon>Astyanax</taxon>
    </lineage>
</organism>
<dbReference type="InterPro" id="IPR013783">
    <property type="entry name" value="Ig-like_fold"/>
</dbReference>
<name>A0A8T2LVW7_ASTMX</name>
<proteinExistence type="predicted"/>
<feature type="domain" description="Ig-like" evidence="2">
    <location>
        <begin position="30"/>
        <end position="116"/>
    </location>
</feature>
<dbReference type="InterPro" id="IPR036179">
    <property type="entry name" value="Ig-like_dom_sf"/>
</dbReference>
<dbReference type="EMBL" id="JAICCE010000006">
    <property type="protein sequence ID" value="KAG9275849.1"/>
    <property type="molecule type" value="Genomic_DNA"/>
</dbReference>
<accession>A0A8T2LVW7</accession>
<protein>
    <recommendedName>
        <fullName evidence="2">Ig-like domain-containing protein</fullName>
    </recommendedName>
</protein>
<dbReference type="InterPro" id="IPR003599">
    <property type="entry name" value="Ig_sub"/>
</dbReference>
<dbReference type="Proteomes" id="UP000752171">
    <property type="component" value="Unassembled WGS sequence"/>
</dbReference>
<feature type="signal peptide" evidence="1">
    <location>
        <begin position="1"/>
        <end position="17"/>
    </location>
</feature>
<dbReference type="SMART" id="SM00409">
    <property type="entry name" value="IG"/>
    <property type="match status" value="1"/>
</dbReference>
<gene>
    <name evidence="3" type="ORF">AMEX_G8084</name>
</gene>
<dbReference type="AlphaFoldDB" id="A0A8T2LVW7"/>
<evidence type="ECO:0000313" key="4">
    <source>
        <dbReference type="Proteomes" id="UP000752171"/>
    </source>
</evidence>
<dbReference type="InterPro" id="IPR007110">
    <property type="entry name" value="Ig-like_dom"/>
</dbReference>